<organism evidence="1">
    <name type="scientific">Arundo donax</name>
    <name type="common">Giant reed</name>
    <name type="synonym">Donax arundinaceus</name>
    <dbReference type="NCBI Taxonomy" id="35708"/>
    <lineage>
        <taxon>Eukaryota</taxon>
        <taxon>Viridiplantae</taxon>
        <taxon>Streptophyta</taxon>
        <taxon>Embryophyta</taxon>
        <taxon>Tracheophyta</taxon>
        <taxon>Spermatophyta</taxon>
        <taxon>Magnoliopsida</taxon>
        <taxon>Liliopsida</taxon>
        <taxon>Poales</taxon>
        <taxon>Poaceae</taxon>
        <taxon>PACMAD clade</taxon>
        <taxon>Arundinoideae</taxon>
        <taxon>Arundineae</taxon>
        <taxon>Arundo</taxon>
    </lineage>
</organism>
<accession>A0A0A9FCS2</accession>
<dbReference type="AlphaFoldDB" id="A0A0A9FCS2"/>
<name>A0A0A9FCS2_ARUDO</name>
<reference evidence="1" key="2">
    <citation type="journal article" date="2015" name="Data Brief">
        <title>Shoot transcriptome of the giant reed, Arundo donax.</title>
        <authorList>
            <person name="Barrero R.A."/>
            <person name="Guerrero F.D."/>
            <person name="Moolhuijzen P."/>
            <person name="Goolsby J.A."/>
            <person name="Tidwell J."/>
            <person name="Bellgard S.E."/>
            <person name="Bellgard M.I."/>
        </authorList>
    </citation>
    <scope>NUCLEOTIDE SEQUENCE</scope>
    <source>
        <tissue evidence="1">Shoot tissue taken approximately 20 cm above the soil surface</tissue>
    </source>
</reference>
<reference evidence="1" key="1">
    <citation type="submission" date="2014-09" db="EMBL/GenBank/DDBJ databases">
        <authorList>
            <person name="Magalhaes I.L.F."/>
            <person name="Oliveira U."/>
            <person name="Santos F.R."/>
            <person name="Vidigal T.H.D.A."/>
            <person name="Brescovit A.D."/>
            <person name="Santos A.J."/>
        </authorList>
    </citation>
    <scope>NUCLEOTIDE SEQUENCE</scope>
    <source>
        <tissue evidence="1">Shoot tissue taken approximately 20 cm above the soil surface</tissue>
    </source>
</reference>
<evidence type="ECO:0000313" key="1">
    <source>
        <dbReference type="EMBL" id="JAE09019.1"/>
    </source>
</evidence>
<proteinExistence type="predicted"/>
<dbReference type="EMBL" id="GBRH01188877">
    <property type="protein sequence ID" value="JAE09019.1"/>
    <property type="molecule type" value="Transcribed_RNA"/>
</dbReference>
<sequence>MSTRKLSITEFPPVGAPCLALTRSIAFLPHSEGGFQGARTVSDFALASPFLRTNSLVVNWAMPMSL</sequence>
<protein>
    <submittedName>
        <fullName evidence="1">Apt1</fullName>
    </submittedName>
</protein>